<dbReference type="Proteomes" id="UP000283872">
    <property type="component" value="Unassembled WGS sequence"/>
</dbReference>
<name>A0A3E5E907_9BACT</name>
<feature type="compositionally biased region" description="Low complexity" evidence="1">
    <location>
        <begin position="49"/>
        <end position="61"/>
    </location>
</feature>
<feature type="compositionally biased region" description="Polar residues" evidence="1">
    <location>
        <begin position="262"/>
        <end position="280"/>
    </location>
</feature>
<proteinExistence type="predicted"/>
<evidence type="ECO:0000313" key="2">
    <source>
        <dbReference type="EMBL" id="RGS17987.1"/>
    </source>
</evidence>
<sequence length="301" mass="33882">MAFFAVFQPTTKRKVGARQNFFELFAFLPKSFKQYYRDMTKEELAQMNEEGGAQQAPPAEAATDETSVDERPNRTAFSKRFSNRHSDIDFEDKEARYAAMNDDADLLGQYEQSGKALSKVFDKHKWLAALAMDMDKNPDDNPFDAMARLGIDVKTLLDDPEGGKKLAEILAKHNKDVAEQNEAAEKVTANMRKSLERLMKLYPDDAQDMWSQIYEIHDKVESGDISDDIWKMLHNANNYDSDITSARDEAAMQARNEKIQNKVRSSANEGIPPSLSSSGAGNAPAKKKTKKRASSFFDDIG</sequence>
<evidence type="ECO:0000313" key="3">
    <source>
        <dbReference type="Proteomes" id="UP000283872"/>
    </source>
</evidence>
<feature type="region of interest" description="Disordered" evidence="1">
    <location>
        <begin position="48"/>
        <end position="72"/>
    </location>
</feature>
<protein>
    <submittedName>
        <fullName evidence="2">Uncharacterized protein</fullName>
    </submittedName>
</protein>
<dbReference type="AlphaFoldDB" id="A0A3E5E907"/>
<feature type="region of interest" description="Disordered" evidence="1">
    <location>
        <begin position="254"/>
        <end position="301"/>
    </location>
</feature>
<dbReference type="EMBL" id="QRVA01000006">
    <property type="protein sequence ID" value="RGS17987.1"/>
    <property type="molecule type" value="Genomic_DNA"/>
</dbReference>
<organism evidence="2 3">
    <name type="scientific">Segatella copri</name>
    <dbReference type="NCBI Taxonomy" id="165179"/>
    <lineage>
        <taxon>Bacteria</taxon>
        <taxon>Pseudomonadati</taxon>
        <taxon>Bacteroidota</taxon>
        <taxon>Bacteroidia</taxon>
        <taxon>Bacteroidales</taxon>
        <taxon>Prevotellaceae</taxon>
        <taxon>Segatella</taxon>
    </lineage>
</organism>
<evidence type="ECO:0000256" key="1">
    <source>
        <dbReference type="SAM" id="MobiDB-lite"/>
    </source>
</evidence>
<reference evidence="2 3" key="1">
    <citation type="submission" date="2018-08" db="EMBL/GenBank/DDBJ databases">
        <title>A genome reference for cultivated species of the human gut microbiota.</title>
        <authorList>
            <person name="Zou Y."/>
            <person name="Xue W."/>
            <person name="Luo G."/>
        </authorList>
    </citation>
    <scope>NUCLEOTIDE SEQUENCE [LARGE SCALE GENOMIC DNA]</scope>
    <source>
        <strain evidence="2 3">AF24-12</strain>
    </source>
</reference>
<gene>
    <name evidence="2" type="ORF">DWY11_04185</name>
</gene>
<accession>A0A3E5E907</accession>
<comment type="caution">
    <text evidence="2">The sequence shown here is derived from an EMBL/GenBank/DDBJ whole genome shotgun (WGS) entry which is preliminary data.</text>
</comment>